<dbReference type="AlphaFoldDB" id="A0A2T5GBN0"/>
<dbReference type="Pfam" id="PF03741">
    <property type="entry name" value="TerC"/>
    <property type="match status" value="1"/>
</dbReference>
<organism evidence="7 8">
    <name type="scientific">Hydrogenibacillus schlegelii</name>
    <name type="common">Bacillus schlegelii</name>
    <dbReference type="NCBI Taxonomy" id="1484"/>
    <lineage>
        <taxon>Bacteria</taxon>
        <taxon>Bacillati</taxon>
        <taxon>Bacillota</taxon>
        <taxon>Bacilli</taxon>
        <taxon>Bacillales</taxon>
        <taxon>Bacillales Family X. Incertae Sedis</taxon>
        <taxon>Hydrogenibacillus</taxon>
    </lineage>
</organism>
<gene>
    <name evidence="7" type="ORF">HSCHL_1664</name>
</gene>
<keyword evidence="5 6" id="KW-0472">Membrane</keyword>
<feature type="transmembrane region" description="Helical" evidence="6">
    <location>
        <begin position="133"/>
        <end position="153"/>
    </location>
</feature>
<dbReference type="PANTHER" id="PTHR30238:SF4">
    <property type="entry name" value="SLL1022 PROTEIN"/>
    <property type="match status" value="1"/>
</dbReference>
<comment type="caution">
    <text evidence="7">The sequence shown here is derived from an EMBL/GenBank/DDBJ whole genome shotgun (WGS) entry which is preliminary data.</text>
</comment>
<evidence type="ECO:0000313" key="7">
    <source>
        <dbReference type="EMBL" id="PTQ53599.1"/>
    </source>
</evidence>
<protein>
    <submittedName>
        <fullName evidence="7">Membrane protein TerC</fullName>
    </submittedName>
</protein>
<feature type="transmembrane region" description="Helical" evidence="6">
    <location>
        <begin position="43"/>
        <end position="64"/>
    </location>
</feature>
<sequence length="222" mass="23468">MPIADFWLALGAIIVIDLVLAGDNALVIALAARELPPGQRRRAVLFGTAAAVVIRALATAGVVYLLRIPLLLAVGGALLIGIGLKLLGGKRKGGDHDAAPDLWSAIRTIALADTVMSLDNVLAVAGAARHDVFLVVLGLLISIPIMIAGSGLILRLIDRFPVLIALGAWVIEWTAFGMIADDPLLRPFFAHPVVHVLWTLVAPTVLVLAALSARRRFARTSR</sequence>
<feature type="transmembrane region" description="Helical" evidence="6">
    <location>
        <begin position="160"/>
        <end position="180"/>
    </location>
</feature>
<dbReference type="InterPro" id="IPR022301">
    <property type="entry name" value="Integral_membrane_YjbE"/>
</dbReference>
<dbReference type="Proteomes" id="UP000244180">
    <property type="component" value="Unassembled WGS sequence"/>
</dbReference>
<evidence type="ECO:0000256" key="1">
    <source>
        <dbReference type="ARBA" id="ARBA00004141"/>
    </source>
</evidence>
<comment type="similarity">
    <text evidence="2">Belongs to the TerC family.</text>
</comment>
<feature type="transmembrane region" description="Helical" evidence="6">
    <location>
        <begin position="6"/>
        <end position="31"/>
    </location>
</feature>
<evidence type="ECO:0000256" key="2">
    <source>
        <dbReference type="ARBA" id="ARBA00007511"/>
    </source>
</evidence>
<dbReference type="RefSeq" id="WP_245637662.1">
    <property type="nucleotide sequence ID" value="NZ_CBCSAS010000042.1"/>
</dbReference>
<comment type="subcellular location">
    <subcellularLocation>
        <location evidence="1">Membrane</location>
        <topology evidence="1">Multi-pass membrane protein</topology>
    </subcellularLocation>
</comment>
<evidence type="ECO:0000256" key="6">
    <source>
        <dbReference type="SAM" id="Phobius"/>
    </source>
</evidence>
<evidence type="ECO:0000256" key="5">
    <source>
        <dbReference type="ARBA" id="ARBA00023136"/>
    </source>
</evidence>
<dbReference type="NCBIfam" id="TIGR03717">
    <property type="entry name" value="R_switched_YjbE"/>
    <property type="match status" value="1"/>
</dbReference>
<dbReference type="PANTHER" id="PTHR30238">
    <property type="entry name" value="MEMBRANE BOUND PREDICTED REDOX MODULATOR"/>
    <property type="match status" value="1"/>
</dbReference>
<accession>A0A2T5GBN0</accession>
<evidence type="ECO:0000313" key="8">
    <source>
        <dbReference type="Proteomes" id="UP000244180"/>
    </source>
</evidence>
<feature type="transmembrane region" description="Helical" evidence="6">
    <location>
        <begin position="192"/>
        <end position="213"/>
    </location>
</feature>
<name>A0A2T5GBN0_HYDSH</name>
<dbReference type="EMBL" id="PEBV01000013">
    <property type="protein sequence ID" value="PTQ53599.1"/>
    <property type="molecule type" value="Genomic_DNA"/>
</dbReference>
<reference evidence="7 8" key="1">
    <citation type="submission" date="2017-08" db="EMBL/GenBank/DDBJ databases">
        <title>Burning lignite coal seam in the remote Altai Mountains harbors a hydrogen-driven thermophilic microbial community.</title>
        <authorList>
            <person name="Kadnikov V.V."/>
            <person name="Mardanov A.V."/>
            <person name="Ivasenko D."/>
            <person name="Beletsky A.V."/>
            <person name="Karnachuk O.V."/>
            <person name="Ravin N.V."/>
        </authorList>
    </citation>
    <scope>NUCLEOTIDE SEQUENCE [LARGE SCALE GENOMIC DNA]</scope>
    <source>
        <strain evidence="7">AL33</strain>
    </source>
</reference>
<evidence type="ECO:0000256" key="4">
    <source>
        <dbReference type="ARBA" id="ARBA00022989"/>
    </source>
</evidence>
<dbReference type="InterPro" id="IPR005496">
    <property type="entry name" value="Integral_membrane_TerC"/>
</dbReference>
<proteinExistence type="inferred from homology"/>
<keyword evidence="4 6" id="KW-1133">Transmembrane helix</keyword>
<feature type="transmembrane region" description="Helical" evidence="6">
    <location>
        <begin position="70"/>
        <end position="88"/>
    </location>
</feature>
<keyword evidence="3 6" id="KW-0812">Transmembrane</keyword>
<evidence type="ECO:0000256" key="3">
    <source>
        <dbReference type="ARBA" id="ARBA00022692"/>
    </source>
</evidence>
<dbReference type="GO" id="GO:0016020">
    <property type="term" value="C:membrane"/>
    <property type="evidence" value="ECO:0007669"/>
    <property type="project" value="UniProtKB-SubCell"/>
</dbReference>